<dbReference type="VEuPathDB" id="FungiDB:FMAN_15438"/>
<evidence type="ECO:0000256" key="1">
    <source>
        <dbReference type="ARBA" id="ARBA00004141"/>
    </source>
</evidence>
<feature type="transmembrane region" description="Helical" evidence="7">
    <location>
        <begin position="89"/>
        <end position="114"/>
    </location>
</feature>
<evidence type="ECO:0000256" key="5">
    <source>
        <dbReference type="ARBA" id="ARBA00038359"/>
    </source>
</evidence>
<feature type="compositionally biased region" description="Basic and acidic residues" evidence="6">
    <location>
        <begin position="319"/>
        <end position="330"/>
    </location>
</feature>
<feature type="transmembrane region" description="Helical" evidence="7">
    <location>
        <begin position="171"/>
        <end position="195"/>
    </location>
</feature>
<feature type="region of interest" description="Disordered" evidence="6">
    <location>
        <begin position="306"/>
        <end position="345"/>
    </location>
</feature>
<dbReference type="PANTHER" id="PTHR33048:SF47">
    <property type="entry name" value="INTEGRAL MEMBRANE PROTEIN-RELATED"/>
    <property type="match status" value="1"/>
</dbReference>
<protein>
    <submittedName>
        <fullName evidence="9">Related to integral membrane protein</fullName>
    </submittedName>
</protein>
<dbReference type="EMBL" id="FCQH01000033">
    <property type="protein sequence ID" value="CVL09169.1"/>
    <property type="molecule type" value="Genomic_DNA"/>
</dbReference>
<dbReference type="PANTHER" id="PTHR33048">
    <property type="entry name" value="PTH11-LIKE INTEGRAL MEMBRANE PROTEIN (AFU_ORTHOLOGUE AFUA_5G11245)"/>
    <property type="match status" value="1"/>
</dbReference>
<evidence type="ECO:0000256" key="2">
    <source>
        <dbReference type="ARBA" id="ARBA00022692"/>
    </source>
</evidence>
<comment type="caution">
    <text evidence="9">The sequence shown here is derived from an EMBL/GenBank/DDBJ whole genome shotgun (WGS) entry which is preliminary data.</text>
</comment>
<organism evidence="9 10">
    <name type="scientific">Fusarium mangiferae</name>
    <name type="common">Mango malformation disease fungus</name>
    <dbReference type="NCBI Taxonomy" id="192010"/>
    <lineage>
        <taxon>Eukaryota</taxon>
        <taxon>Fungi</taxon>
        <taxon>Dikarya</taxon>
        <taxon>Ascomycota</taxon>
        <taxon>Pezizomycotina</taxon>
        <taxon>Sordariomycetes</taxon>
        <taxon>Hypocreomycetidae</taxon>
        <taxon>Hypocreales</taxon>
        <taxon>Nectriaceae</taxon>
        <taxon>Fusarium</taxon>
        <taxon>Fusarium fujikuroi species complex</taxon>
    </lineage>
</organism>
<evidence type="ECO:0000256" key="6">
    <source>
        <dbReference type="SAM" id="MobiDB-lite"/>
    </source>
</evidence>
<name>A0A1L7UFK2_FUSMA</name>
<evidence type="ECO:0000259" key="8">
    <source>
        <dbReference type="Pfam" id="PF20684"/>
    </source>
</evidence>
<feature type="transmembrane region" description="Helical" evidence="7">
    <location>
        <begin position="207"/>
        <end position="231"/>
    </location>
</feature>
<dbReference type="InterPro" id="IPR049326">
    <property type="entry name" value="Rhodopsin_dom_fungi"/>
</dbReference>
<keyword evidence="10" id="KW-1185">Reference proteome</keyword>
<dbReference type="GeneID" id="65094678"/>
<evidence type="ECO:0000313" key="9">
    <source>
        <dbReference type="EMBL" id="CVL09169.1"/>
    </source>
</evidence>
<comment type="similarity">
    <text evidence="5">Belongs to the SAT4 family.</text>
</comment>
<keyword evidence="2 7" id="KW-0812">Transmembrane</keyword>
<dbReference type="AlphaFoldDB" id="A0A1L7UFK2"/>
<feature type="transmembrane region" description="Helical" evidence="7">
    <location>
        <begin position="41"/>
        <end position="62"/>
    </location>
</feature>
<sequence>MAGLPTDIITAVVSTWAAATLALAARVFAKRMTKVRWWLDDYFCIASFLFCCGYSGVMVYWAESWYLGRNIPDEVGSDRYEVINMRSRLMQFLVSFTYSYAIGFCKLSVLLFYWRIFQLSAIRTPILITVVITVCWLILRTFMVIFRCVPVQAYWNKSIEGAKCDINDSQFFFGTCLTHFVLDVVILALPIIEVIKLRLRLGQKLAIAALFLVGFIVCVASVFVIITSIQYDVKTTQMPHDIAWCNTWGCIEINVAIVSACFPLLRPIFKVILPSKLLSSFQSSHPISRSARVDIRLETISRTLKKKEEDESSSTYGLADHEQEAPRDYTEGPQTIISSETDDYNSSHEYHCTGIYVRRDMMIEVEDAKPDAHIVR</sequence>
<comment type="subcellular location">
    <subcellularLocation>
        <location evidence="1">Membrane</location>
        <topology evidence="1">Multi-pass membrane protein</topology>
    </subcellularLocation>
</comment>
<feature type="domain" description="Rhodopsin" evidence="8">
    <location>
        <begin position="25"/>
        <end position="270"/>
    </location>
</feature>
<evidence type="ECO:0000256" key="7">
    <source>
        <dbReference type="SAM" id="Phobius"/>
    </source>
</evidence>
<dbReference type="InterPro" id="IPR052337">
    <property type="entry name" value="SAT4-like"/>
</dbReference>
<feature type="transmembrane region" description="Helical" evidence="7">
    <location>
        <begin position="6"/>
        <end position="29"/>
    </location>
</feature>
<dbReference type="GO" id="GO:0016020">
    <property type="term" value="C:membrane"/>
    <property type="evidence" value="ECO:0007669"/>
    <property type="project" value="UniProtKB-SubCell"/>
</dbReference>
<evidence type="ECO:0000313" key="10">
    <source>
        <dbReference type="Proteomes" id="UP000184255"/>
    </source>
</evidence>
<feature type="transmembrane region" description="Helical" evidence="7">
    <location>
        <begin position="126"/>
        <end position="146"/>
    </location>
</feature>
<accession>A0A1L7UFK2</accession>
<evidence type="ECO:0000256" key="3">
    <source>
        <dbReference type="ARBA" id="ARBA00022989"/>
    </source>
</evidence>
<proteinExistence type="inferred from homology"/>
<reference evidence="10" key="1">
    <citation type="journal article" date="2016" name="Genome Biol. Evol.">
        <title>Comparative 'omics' of the Fusarium fujikuroi species complex highlights differences in genetic potential and metabolite synthesis.</title>
        <authorList>
            <person name="Niehaus E.-M."/>
            <person name="Muensterkoetter M."/>
            <person name="Proctor R.H."/>
            <person name="Brown D.W."/>
            <person name="Sharon A."/>
            <person name="Idan Y."/>
            <person name="Oren-Young L."/>
            <person name="Sieber C.M."/>
            <person name="Novak O."/>
            <person name="Pencik A."/>
            <person name="Tarkowska D."/>
            <person name="Hromadova K."/>
            <person name="Freeman S."/>
            <person name="Maymon M."/>
            <person name="Elazar M."/>
            <person name="Youssef S.A."/>
            <person name="El-Shabrawy E.S.M."/>
            <person name="Shalaby A.B.A."/>
            <person name="Houterman P."/>
            <person name="Brock N.L."/>
            <person name="Burkhardt I."/>
            <person name="Tsavkelova E.A."/>
            <person name="Dickschat J.S."/>
            <person name="Galuszka P."/>
            <person name="Gueldener U."/>
            <person name="Tudzynski B."/>
        </authorList>
    </citation>
    <scope>NUCLEOTIDE SEQUENCE [LARGE SCALE GENOMIC DNA]</scope>
    <source>
        <strain evidence="10">MRC7560</strain>
    </source>
</reference>
<dbReference type="RefSeq" id="XP_041691497.1">
    <property type="nucleotide sequence ID" value="XM_041826161.1"/>
</dbReference>
<keyword evidence="4 7" id="KW-0472">Membrane</keyword>
<dbReference type="Pfam" id="PF20684">
    <property type="entry name" value="Fung_rhodopsin"/>
    <property type="match status" value="1"/>
</dbReference>
<dbReference type="Proteomes" id="UP000184255">
    <property type="component" value="Unassembled WGS sequence"/>
</dbReference>
<evidence type="ECO:0000256" key="4">
    <source>
        <dbReference type="ARBA" id="ARBA00023136"/>
    </source>
</evidence>
<feature type="transmembrane region" description="Helical" evidence="7">
    <location>
        <begin position="251"/>
        <end position="269"/>
    </location>
</feature>
<keyword evidence="3 7" id="KW-1133">Transmembrane helix</keyword>
<gene>
    <name evidence="9" type="ORF">FMAN_15438</name>
</gene>